<dbReference type="InParanoid" id="A0A3Q3LJA6"/>
<dbReference type="STRING" id="205130.ENSMAMP00000010031"/>
<reference evidence="1" key="1">
    <citation type="submission" date="2025-08" db="UniProtKB">
        <authorList>
            <consortium name="Ensembl"/>
        </authorList>
    </citation>
    <scope>IDENTIFICATION</scope>
</reference>
<dbReference type="AlphaFoldDB" id="A0A3Q3LJA6"/>
<accession>A0A3Q3LJA6</accession>
<name>A0A3Q3LJA6_9TELE</name>
<dbReference type="Ensembl" id="ENSMAMT00000010285.2">
    <property type="protein sequence ID" value="ENSMAMP00000010031.2"/>
    <property type="gene ID" value="ENSMAMG00000006768.2"/>
</dbReference>
<evidence type="ECO:0000313" key="1">
    <source>
        <dbReference type="Ensembl" id="ENSMAMP00000010031.2"/>
    </source>
</evidence>
<reference evidence="1" key="2">
    <citation type="submission" date="2025-09" db="UniProtKB">
        <authorList>
            <consortium name="Ensembl"/>
        </authorList>
    </citation>
    <scope>IDENTIFICATION</scope>
</reference>
<dbReference type="GeneTree" id="ENSGT01050000245238"/>
<dbReference type="Gene3D" id="3.30.420.10">
    <property type="entry name" value="Ribonuclease H-like superfamily/Ribonuclease H"/>
    <property type="match status" value="1"/>
</dbReference>
<proteinExistence type="predicted"/>
<dbReference type="InterPro" id="IPR036397">
    <property type="entry name" value="RNaseH_sf"/>
</dbReference>
<sequence length="80" mass="9018">VKYECQNCVRTMKYGGGSIMIWGCFTASGPGQLAIVEGKINSQVYKINSQVYYVIFQHNVRVGGCKLWSSEMILLWYGTI</sequence>
<keyword evidence="2" id="KW-1185">Reference proteome</keyword>
<protein>
    <submittedName>
        <fullName evidence="1">Uncharacterized protein</fullName>
    </submittedName>
</protein>
<dbReference type="GO" id="GO:0003676">
    <property type="term" value="F:nucleic acid binding"/>
    <property type="evidence" value="ECO:0007669"/>
    <property type="project" value="InterPro"/>
</dbReference>
<evidence type="ECO:0000313" key="2">
    <source>
        <dbReference type="Proteomes" id="UP000261640"/>
    </source>
</evidence>
<dbReference type="Proteomes" id="UP000261640">
    <property type="component" value="Unplaced"/>
</dbReference>
<organism evidence="1 2">
    <name type="scientific">Mastacembelus armatus</name>
    <name type="common">zig-zag eel</name>
    <dbReference type="NCBI Taxonomy" id="205130"/>
    <lineage>
        <taxon>Eukaryota</taxon>
        <taxon>Metazoa</taxon>
        <taxon>Chordata</taxon>
        <taxon>Craniata</taxon>
        <taxon>Vertebrata</taxon>
        <taxon>Euteleostomi</taxon>
        <taxon>Actinopterygii</taxon>
        <taxon>Neopterygii</taxon>
        <taxon>Teleostei</taxon>
        <taxon>Neoteleostei</taxon>
        <taxon>Acanthomorphata</taxon>
        <taxon>Anabantaria</taxon>
        <taxon>Synbranchiformes</taxon>
        <taxon>Mastacembelidae</taxon>
        <taxon>Mastacembelus</taxon>
    </lineage>
</organism>